<dbReference type="Proteomes" id="UP000249616">
    <property type="component" value="Chromosome"/>
</dbReference>
<gene>
    <name evidence="3" type="ORF">DN051_05215</name>
</gene>
<reference evidence="3 4" key="1">
    <citation type="journal article" date="2019" name="Int. J. Syst. Evol. Microbiol.">
        <title>Streptomyces cadmiisoli sp. nov., a novel actinomycete isolated from cadmium-contaminated soil.</title>
        <authorList>
            <person name="Li K."/>
            <person name="Tang X."/>
            <person name="Zhao J."/>
            <person name="Guo Y."/>
            <person name="Tang Y."/>
            <person name="Gao J."/>
        </authorList>
    </citation>
    <scope>NUCLEOTIDE SEQUENCE [LARGE SCALE GENOMIC DNA]</scope>
    <source>
        <strain evidence="3 4">ZFG47</strain>
    </source>
</reference>
<dbReference type="AlphaFoldDB" id="A0A2Z4ISL6"/>
<dbReference type="EMBL" id="CP030073">
    <property type="protein sequence ID" value="AWW36111.1"/>
    <property type="molecule type" value="Genomic_DNA"/>
</dbReference>
<evidence type="ECO:0000313" key="3">
    <source>
        <dbReference type="EMBL" id="AWW36111.1"/>
    </source>
</evidence>
<feature type="region of interest" description="Disordered" evidence="1">
    <location>
        <begin position="75"/>
        <end position="96"/>
    </location>
</feature>
<dbReference type="KEGG" id="scad:DN051_05215"/>
<sequence length="96" mass="9971">MHRLPRSIAHSAAAAVVCLAAALTSASPALADTAPPPDLKGVADSQCVVRVEKKQGLDGIIWTLMFGTESTRQENCSAEAEAEAQDPSVADVARMP</sequence>
<proteinExistence type="predicted"/>
<organism evidence="3 4">
    <name type="scientific">Streptomyces cadmiisoli</name>
    <dbReference type="NCBI Taxonomy" id="2184053"/>
    <lineage>
        <taxon>Bacteria</taxon>
        <taxon>Bacillati</taxon>
        <taxon>Actinomycetota</taxon>
        <taxon>Actinomycetes</taxon>
        <taxon>Kitasatosporales</taxon>
        <taxon>Streptomycetaceae</taxon>
        <taxon>Streptomyces</taxon>
        <taxon>Streptomyces aurantiacus group</taxon>
    </lineage>
</organism>
<evidence type="ECO:0000256" key="2">
    <source>
        <dbReference type="SAM" id="SignalP"/>
    </source>
</evidence>
<keyword evidence="2" id="KW-0732">Signal</keyword>
<evidence type="ECO:0000313" key="4">
    <source>
        <dbReference type="Proteomes" id="UP000249616"/>
    </source>
</evidence>
<evidence type="ECO:0000256" key="1">
    <source>
        <dbReference type="SAM" id="MobiDB-lite"/>
    </source>
</evidence>
<feature type="chain" id="PRO_5016450968" evidence="2">
    <location>
        <begin position="32"/>
        <end position="96"/>
    </location>
</feature>
<name>A0A2Z4ISL6_9ACTN</name>
<feature type="signal peptide" evidence="2">
    <location>
        <begin position="1"/>
        <end position="31"/>
    </location>
</feature>
<keyword evidence="4" id="KW-1185">Reference proteome</keyword>
<accession>A0A2Z4ISL6</accession>
<protein>
    <submittedName>
        <fullName evidence="3">Uncharacterized protein</fullName>
    </submittedName>
</protein>